<dbReference type="EMBL" id="JADCNL010000043">
    <property type="protein sequence ID" value="KAG0451816.1"/>
    <property type="molecule type" value="Genomic_DNA"/>
</dbReference>
<evidence type="ECO:0000313" key="2">
    <source>
        <dbReference type="Proteomes" id="UP000636800"/>
    </source>
</evidence>
<proteinExistence type="predicted"/>
<comment type="caution">
    <text evidence="1">The sequence shown here is derived from an EMBL/GenBank/DDBJ whole genome shotgun (WGS) entry which is preliminary data.</text>
</comment>
<keyword evidence="2" id="KW-1185">Reference proteome</keyword>
<gene>
    <name evidence="1" type="ORF">HPP92_026269</name>
</gene>
<protein>
    <submittedName>
        <fullName evidence="1">Uncharacterized protein</fullName>
    </submittedName>
</protein>
<name>A0A835PGN7_VANPL</name>
<sequence>MAQHLLIWSSSSSGELTTIGCTTKNSGRACPLMAFIGTYVKLNSRSSTAHFARQPRESYPGHRVFEHKVK</sequence>
<organism evidence="1 2">
    <name type="scientific">Vanilla planifolia</name>
    <name type="common">Vanilla</name>
    <dbReference type="NCBI Taxonomy" id="51239"/>
    <lineage>
        <taxon>Eukaryota</taxon>
        <taxon>Viridiplantae</taxon>
        <taxon>Streptophyta</taxon>
        <taxon>Embryophyta</taxon>
        <taxon>Tracheophyta</taxon>
        <taxon>Spermatophyta</taxon>
        <taxon>Magnoliopsida</taxon>
        <taxon>Liliopsida</taxon>
        <taxon>Asparagales</taxon>
        <taxon>Orchidaceae</taxon>
        <taxon>Vanilloideae</taxon>
        <taxon>Vanilleae</taxon>
        <taxon>Vanilla</taxon>
    </lineage>
</organism>
<reference evidence="1 2" key="1">
    <citation type="journal article" date="2020" name="Nat. Food">
        <title>A phased Vanilla planifolia genome enables genetic improvement of flavour and production.</title>
        <authorList>
            <person name="Hasing T."/>
            <person name="Tang H."/>
            <person name="Brym M."/>
            <person name="Khazi F."/>
            <person name="Huang T."/>
            <person name="Chambers A.H."/>
        </authorList>
    </citation>
    <scope>NUCLEOTIDE SEQUENCE [LARGE SCALE GENOMIC DNA]</scope>
    <source>
        <tissue evidence="1">Leaf</tissue>
    </source>
</reference>
<dbReference type="AlphaFoldDB" id="A0A835PGN7"/>
<dbReference type="OrthoDB" id="205099at2759"/>
<accession>A0A835PGN7</accession>
<dbReference type="Proteomes" id="UP000636800">
    <property type="component" value="Unassembled WGS sequence"/>
</dbReference>
<evidence type="ECO:0000313" key="1">
    <source>
        <dbReference type="EMBL" id="KAG0451816.1"/>
    </source>
</evidence>